<proteinExistence type="predicted"/>
<dbReference type="AlphaFoldDB" id="A0AA37KPB1"/>
<keyword evidence="1" id="KW-0732">Signal</keyword>
<dbReference type="InterPro" id="IPR025970">
    <property type="entry name" value="SusE"/>
</dbReference>
<name>A0AA37KPB1_9BACT</name>
<dbReference type="Proteomes" id="UP001055105">
    <property type="component" value="Unassembled WGS sequence"/>
</dbReference>
<gene>
    <name evidence="3" type="ORF">CE91St16_12810</name>
</gene>
<evidence type="ECO:0000256" key="1">
    <source>
        <dbReference type="SAM" id="SignalP"/>
    </source>
</evidence>
<reference evidence="3" key="1">
    <citation type="submission" date="2022-01" db="EMBL/GenBank/DDBJ databases">
        <title>Novel bile acid biosynthetic pathways are enriched in the microbiome of centenarians.</title>
        <authorList>
            <person name="Sato Y."/>
            <person name="Atarashi K."/>
            <person name="Plichta R.D."/>
            <person name="Arai Y."/>
            <person name="Sasajima S."/>
            <person name="Kearney M.S."/>
            <person name="Suda W."/>
            <person name="Takeshita K."/>
            <person name="Sasaki T."/>
            <person name="Okamoto S."/>
            <person name="Skelly N.A."/>
            <person name="Okamura Y."/>
            <person name="Vlamakis H."/>
            <person name="Li Y."/>
            <person name="Tanoue T."/>
            <person name="Takei H."/>
            <person name="Nittono H."/>
            <person name="Narushima S."/>
            <person name="Irie J."/>
            <person name="Itoh H."/>
            <person name="Moriya K."/>
            <person name="Sugiura Y."/>
            <person name="Suematsu M."/>
            <person name="Moritoki N."/>
            <person name="Shibata S."/>
            <person name="Littman R.D."/>
            <person name="Fischbach A.M."/>
            <person name="Uwamino Y."/>
            <person name="Inoue T."/>
            <person name="Honda A."/>
            <person name="Hattori M."/>
            <person name="Murai T."/>
            <person name="Xavier J.R."/>
            <person name="Hirose N."/>
            <person name="Honda K."/>
        </authorList>
    </citation>
    <scope>NUCLEOTIDE SEQUENCE</scope>
    <source>
        <strain evidence="3">CE91-St16</strain>
    </source>
</reference>
<dbReference type="PROSITE" id="PS51257">
    <property type="entry name" value="PROKAR_LIPOPROTEIN"/>
    <property type="match status" value="1"/>
</dbReference>
<dbReference type="EMBL" id="BQOL01000001">
    <property type="protein sequence ID" value="GKI18373.1"/>
    <property type="molecule type" value="Genomic_DNA"/>
</dbReference>
<accession>A0AA37KPB1</accession>
<evidence type="ECO:0000313" key="3">
    <source>
        <dbReference type="EMBL" id="GKI18373.1"/>
    </source>
</evidence>
<comment type="caution">
    <text evidence="3">The sequence shown here is derived from an EMBL/GenBank/DDBJ whole genome shotgun (WGS) entry which is preliminary data.</text>
</comment>
<evidence type="ECO:0000313" key="4">
    <source>
        <dbReference type="Proteomes" id="UP001055105"/>
    </source>
</evidence>
<sequence>MKNILNKLVVLLLAGFALAACTEHTEYDDTGFSAVEKLLYPSDGYALDLIEQADANLYFEWEVSKVGTPVYTVVFLDAAKKEIGRYLADNNGQKSSLKMLHSQLNAIAGDAGIEPDAAGDLYWTVSAGLGGAEQLSPAEPHKLTVKRYASIDAPYHLYVTGEGSEFGTDPAAAKQMRELGDGKFEIYTRFTGSFSFINRNAAGSKRTFGVAEGRLTEGADAAGTGDGVYRVLVDFKAGTVKMEKIESVKYHWCWTPDPDAVMEYAGNGVWKRQITWDDDNRYRFDAVIDGTDYIWGYSSSDMSDSDMPSGLTGPQYRLSMRETGNINQWDYSFKHIAVLRNVTCTIVVDCSPEAEAYYHRYEFDFAPEATPVTLISPDDNASVVLNAQAGAKLTFAWNKLPDSDPAGKLTSYTLVFYSDAALEKAVGRKEAQYNGSVDVSFSELESIADAAGIAAEGTGDLYWAVESKLLSWTALSSGRKLTVTRMKGIPTAAYITGAASEFGSGYQTLKALGAGKFEIFTKLTTDAAGYNFTDGDTADARKFVVEGGAIRESDASVVSSEEAIYYILLDFGAGTAKLQKIENMRYLSPNVKTQHTEKQIKLPYQGNGIWYAAGVVPYLRDWDDDRYFFWAEVDGVKTKFGANPGMTGDLNSKPAENDSRFRVFWPIADVNGDDAGAFKMLHAYRGNDSKRVNIKLNMSPDTEHYYNYIEYLD</sequence>
<feature type="signal peptide" evidence="1">
    <location>
        <begin position="1"/>
        <end position="19"/>
    </location>
</feature>
<feature type="chain" id="PRO_5041384681" description="SusE outer membrane protein domain-containing protein" evidence="1">
    <location>
        <begin position="20"/>
        <end position="713"/>
    </location>
</feature>
<feature type="domain" description="SusE outer membrane protein" evidence="2">
    <location>
        <begin position="38"/>
        <end position="125"/>
    </location>
</feature>
<dbReference type="RefSeq" id="WP_244076303.1">
    <property type="nucleotide sequence ID" value="NZ_AP025581.1"/>
</dbReference>
<dbReference type="Pfam" id="PF14292">
    <property type="entry name" value="SusE"/>
    <property type="match status" value="2"/>
</dbReference>
<protein>
    <recommendedName>
        <fullName evidence="2">SusE outer membrane protein domain-containing protein</fullName>
    </recommendedName>
</protein>
<evidence type="ECO:0000259" key="2">
    <source>
        <dbReference type="Pfam" id="PF14292"/>
    </source>
</evidence>
<feature type="domain" description="SusE outer membrane protein" evidence="2">
    <location>
        <begin position="367"/>
        <end position="465"/>
    </location>
</feature>
<organism evidence="3 4">
    <name type="scientific">Alistipes finegoldii</name>
    <dbReference type="NCBI Taxonomy" id="214856"/>
    <lineage>
        <taxon>Bacteria</taxon>
        <taxon>Pseudomonadati</taxon>
        <taxon>Bacteroidota</taxon>
        <taxon>Bacteroidia</taxon>
        <taxon>Bacteroidales</taxon>
        <taxon>Rikenellaceae</taxon>
        <taxon>Alistipes</taxon>
    </lineage>
</organism>